<evidence type="ECO:0000256" key="1">
    <source>
        <dbReference type="ARBA" id="ARBA00004141"/>
    </source>
</evidence>
<feature type="transmembrane region" description="Helical" evidence="4">
    <location>
        <begin position="130"/>
        <end position="153"/>
    </location>
</feature>
<keyword evidence="4" id="KW-0812">Transmembrane</keyword>
<dbReference type="Proteomes" id="UP001163798">
    <property type="component" value="Unassembled WGS sequence"/>
</dbReference>
<evidence type="ECO:0000256" key="4">
    <source>
        <dbReference type="SAM" id="Phobius"/>
    </source>
</evidence>
<dbReference type="PROSITE" id="PS50850">
    <property type="entry name" value="MFS"/>
    <property type="match status" value="1"/>
</dbReference>
<sequence length="434" mass="46553">MSSSNSQIIPPSSTEPRKDERSTSSPQVLPNGGLRAWATVLGAFLVQVCNFGYTSSFGVYQDFYVQEYITNASPSAISWIGSINAFLLISGGVVAGRLYDRGYFYPLIWGGSFLTVFSLFMLSLAKPDHYYQVLLSQGLGAGIGGGLTYVPSVAVTSHYFSTKRALAMTVIASGSSIGAIIHPIMLNNTISKLGFNNAVRASAGLVAGLLLIACGLMRTHMPVQQRSSSVSLKAIASDWAYIAATLGLMMFSVGFYFPQFYLQLDASNHHLNQNFAFYSLVILNSSSAMGRILPGFFVNRLGVGNMITAATAMCAAVIFGMIGLSNATSVVLIAIFYGFFAGSYVGLINPLMASLSNSVSEIGLRMGIAFFFSGIGGLIGTPIGGALLTEEFIWWQAALFSGIMAMMGSFFFAAMLIILLYKKKTQEHDSRYEA</sequence>
<feature type="transmembrane region" description="Helical" evidence="4">
    <location>
        <begin position="76"/>
        <end position="96"/>
    </location>
</feature>
<evidence type="ECO:0000259" key="5">
    <source>
        <dbReference type="PROSITE" id="PS50850"/>
    </source>
</evidence>
<evidence type="ECO:0000313" key="6">
    <source>
        <dbReference type="EMBL" id="KAJ3785727.1"/>
    </source>
</evidence>
<feature type="transmembrane region" description="Helical" evidence="4">
    <location>
        <begin position="103"/>
        <end position="124"/>
    </location>
</feature>
<dbReference type="AlphaFoldDB" id="A0AA38KWB2"/>
<feature type="transmembrane region" description="Helical" evidence="4">
    <location>
        <begin position="239"/>
        <end position="257"/>
    </location>
</feature>
<feature type="transmembrane region" description="Helical" evidence="4">
    <location>
        <begin position="364"/>
        <end position="387"/>
    </location>
</feature>
<comment type="subcellular location">
    <subcellularLocation>
        <location evidence="1">Membrane</location>
        <topology evidence="1">Multi-pass membrane protein</topology>
    </subcellularLocation>
</comment>
<accession>A0AA38KWB2</accession>
<organism evidence="6 7">
    <name type="scientific">Lentinula aff. detonsa</name>
    <dbReference type="NCBI Taxonomy" id="2804958"/>
    <lineage>
        <taxon>Eukaryota</taxon>
        <taxon>Fungi</taxon>
        <taxon>Dikarya</taxon>
        <taxon>Basidiomycota</taxon>
        <taxon>Agaricomycotina</taxon>
        <taxon>Agaricomycetes</taxon>
        <taxon>Agaricomycetidae</taxon>
        <taxon>Agaricales</taxon>
        <taxon>Marasmiineae</taxon>
        <taxon>Omphalotaceae</taxon>
        <taxon>Lentinula</taxon>
    </lineage>
</organism>
<dbReference type="SUPFAM" id="SSF103473">
    <property type="entry name" value="MFS general substrate transporter"/>
    <property type="match status" value="1"/>
</dbReference>
<keyword evidence="7" id="KW-1185">Reference proteome</keyword>
<comment type="similarity">
    <text evidence="2">Belongs to the major facilitator superfamily. Monocarboxylate porter (TC 2.A.1.13) family.</text>
</comment>
<comment type="caution">
    <text evidence="6">The sequence shown here is derived from an EMBL/GenBank/DDBJ whole genome shotgun (WGS) entry which is preliminary data.</text>
</comment>
<protein>
    <submittedName>
        <fullName evidence="6">MFS general substrate transporter</fullName>
    </submittedName>
</protein>
<feature type="region of interest" description="Disordered" evidence="3">
    <location>
        <begin position="1"/>
        <end position="28"/>
    </location>
</feature>
<dbReference type="InterPro" id="IPR011701">
    <property type="entry name" value="MFS"/>
</dbReference>
<dbReference type="EMBL" id="MU793333">
    <property type="protein sequence ID" value="KAJ3785727.1"/>
    <property type="molecule type" value="Genomic_DNA"/>
</dbReference>
<dbReference type="InterPro" id="IPR020846">
    <property type="entry name" value="MFS_dom"/>
</dbReference>
<dbReference type="Gene3D" id="1.20.1250.20">
    <property type="entry name" value="MFS general substrate transporter like domains"/>
    <property type="match status" value="2"/>
</dbReference>
<feature type="transmembrane region" description="Helical" evidence="4">
    <location>
        <begin position="305"/>
        <end position="324"/>
    </location>
</feature>
<dbReference type="GO" id="GO:0022857">
    <property type="term" value="F:transmembrane transporter activity"/>
    <property type="evidence" value="ECO:0007669"/>
    <property type="project" value="InterPro"/>
</dbReference>
<proteinExistence type="inferred from homology"/>
<keyword evidence="4" id="KW-1133">Transmembrane helix</keyword>
<feature type="transmembrane region" description="Helical" evidence="4">
    <location>
        <begin position="277"/>
        <end position="298"/>
    </location>
</feature>
<dbReference type="InterPro" id="IPR050327">
    <property type="entry name" value="Proton-linked_MCT"/>
</dbReference>
<gene>
    <name evidence="6" type="ORF">GGU10DRAFT_387226</name>
</gene>
<keyword evidence="4" id="KW-0472">Membrane</keyword>
<evidence type="ECO:0000313" key="7">
    <source>
        <dbReference type="Proteomes" id="UP001163798"/>
    </source>
</evidence>
<dbReference type="PANTHER" id="PTHR11360">
    <property type="entry name" value="MONOCARBOXYLATE TRANSPORTER"/>
    <property type="match status" value="1"/>
</dbReference>
<reference evidence="6" key="1">
    <citation type="submission" date="2022-08" db="EMBL/GenBank/DDBJ databases">
        <authorList>
            <consortium name="DOE Joint Genome Institute"/>
            <person name="Min B."/>
            <person name="Riley R."/>
            <person name="Sierra-Patev S."/>
            <person name="Naranjo-Ortiz M."/>
            <person name="Looney B."/>
            <person name="Konkel Z."/>
            <person name="Slot J.C."/>
            <person name="Sakamoto Y."/>
            <person name="Steenwyk J.L."/>
            <person name="Rokas A."/>
            <person name="Carro J."/>
            <person name="Camarero S."/>
            <person name="Ferreira P."/>
            <person name="Molpeceres G."/>
            <person name="Ruiz-Duenas F.J."/>
            <person name="Serrano A."/>
            <person name="Henrissat B."/>
            <person name="Drula E."/>
            <person name="Hughes K.W."/>
            <person name="Mata J.L."/>
            <person name="Ishikawa N.K."/>
            <person name="Vargas-Isla R."/>
            <person name="Ushijima S."/>
            <person name="Smith C.A."/>
            <person name="Ahrendt S."/>
            <person name="Andreopoulos W."/>
            <person name="He G."/>
            <person name="Labutti K."/>
            <person name="Lipzen A."/>
            <person name="Ng V."/>
            <person name="Sandor L."/>
            <person name="Barry K."/>
            <person name="Martinez A.T."/>
            <person name="Xiao Y."/>
            <person name="Gibbons J.G."/>
            <person name="Terashima K."/>
            <person name="Hibbett D.S."/>
            <person name="Grigoriev I.V."/>
        </authorList>
    </citation>
    <scope>NUCLEOTIDE SEQUENCE</scope>
    <source>
        <strain evidence="6">TFB10291</strain>
    </source>
</reference>
<feature type="domain" description="Major facilitator superfamily (MFS) profile" evidence="5">
    <location>
        <begin position="35"/>
        <end position="426"/>
    </location>
</feature>
<feature type="transmembrane region" description="Helical" evidence="4">
    <location>
        <begin position="36"/>
        <end position="56"/>
    </location>
</feature>
<feature type="transmembrane region" description="Helical" evidence="4">
    <location>
        <begin position="198"/>
        <end position="218"/>
    </location>
</feature>
<feature type="transmembrane region" description="Helical" evidence="4">
    <location>
        <begin position="165"/>
        <end position="186"/>
    </location>
</feature>
<dbReference type="PANTHER" id="PTHR11360:SF234">
    <property type="entry name" value="MFS-TYPE TRANSPORTER DBAD-RELATED"/>
    <property type="match status" value="1"/>
</dbReference>
<feature type="transmembrane region" description="Helical" evidence="4">
    <location>
        <begin position="330"/>
        <end position="352"/>
    </location>
</feature>
<feature type="transmembrane region" description="Helical" evidence="4">
    <location>
        <begin position="393"/>
        <end position="421"/>
    </location>
</feature>
<feature type="compositionally biased region" description="Low complexity" evidence="3">
    <location>
        <begin position="1"/>
        <end position="12"/>
    </location>
</feature>
<evidence type="ECO:0000256" key="3">
    <source>
        <dbReference type="SAM" id="MobiDB-lite"/>
    </source>
</evidence>
<dbReference type="Pfam" id="PF07690">
    <property type="entry name" value="MFS_1"/>
    <property type="match status" value="1"/>
</dbReference>
<evidence type="ECO:0000256" key="2">
    <source>
        <dbReference type="ARBA" id="ARBA00006727"/>
    </source>
</evidence>
<name>A0AA38KWB2_9AGAR</name>
<dbReference type="InterPro" id="IPR036259">
    <property type="entry name" value="MFS_trans_sf"/>
</dbReference>
<dbReference type="GO" id="GO:0016020">
    <property type="term" value="C:membrane"/>
    <property type="evidence" value="ECO:0007669"/>
    <property type="project" value="UniProtKB-SubCell"/>
</dbReference>